<sequence length="156" mass="17919">MNSQQKSECPSFPAFPQSLNPIKKLKQRFKELWAQLDTLESTKKIVTGSLGQREVIDTGMFTSWKVKVKNLLVIACGENSQHFKAFIEGEKPSSMESEYSIKKRLGAIFEAAKEDFEGGYLVSLKQLVQAEFFESELEQAEELLNNKRWDIQIFFN</sequence>
<protein>
    <submittedName>
        <fullName evidence="1">Uncharacterized protein</fullName>
    </submittedName>
</protein>
<evidence type="ECO:0000313" key="2">
    <source>
        <dbReference type="Proteomes" id="UP000000639"/>
    </source>
</evidence>
<keyword evidence="2" id="KW-1185">Reference proteome</keyword>
<dbReference type="RefSeq" id="WP_011769380.1">
    <property type="nucleotide sequence ID" value="NC_008709.1"/>
</dbReference>
<accession>A1STK2</accession>
<dbReference type="EMBL" id="CP000510">
    <property type="protein sequence ID" value="ABM02817.1"/>
    <property type="molecule type" value="Genomic_DNA"/>
</dbReference>
<organism evidence="1 2">
    <name type="scientific">Psychromonas ingrahamii (strain DSM 17664 / CCUG 51855 / 37)</name>
    <dbReference type="NCBI Taxonomy" id="357804"/>
    <lineage>
        <taxon>Bacteria</taxon>
        <taxon>Pseudomonadati</taxon>
        <taxon>Pseudomonadota</taxon>
        <taxon>Gammaproteobacteria</taxon>
        <taxon>Alteromonadales</taxon>
        <taxon>Psychromonadaceae</taxon>
        <taxon>Psychromonas</taxon>
    </lineage>
</organism>
<proteinExistence type="predicted"/>
<dbReference type="eggNOG" id="ENOG50320QE">
    <property type="taxonomic scope" value="Bacteria"/>
</dbReference>
<gene>
    <name evidence="1" type="ordered locus">Ping_0977</name>
</gene>
<dbReference type="AlphaFoldDB" id="A1STK2"/>
<reference evidence="1 2" key="1">
    <citation type="submission" date="2007-01" db="EMBL/GenBank/DDBJ databases">
        <title>Complete sequence of Psychromonas ingrahamii 37.</title>
        <authorList>
            <consortium name="US DOE Joint Genome Institute"/>
            <person name="Copeland A."/>
            <person name="Lucas S."/>
            <person name="Lapidus A."/>
            <person name="Barry K."/>
            <person name="Detter J.C."/>
            <person name="Glavina del Rio T."/>
            <person name="Hammon N."/>
            <person name="Israni S."/>
            <person name="Dalin E."/>
            <person name="Tice H."/>
            <person name="Pitluck S."/>
            <person name="Thompson L.S."/>
            <person name="Brettin T."/>
            <person name="Bruce D."/>
            <person name="Han C."/>
            <person name="Tapia R."/>
            <person name="Schmutz J."/>
            <person name="Larimer F."/>
            <person name="Land M."/>
            <person name="Hauser L."/>
            <person name="Kyrpides N."/>
            <person name="Ivanova N."/>
            <person name="Staley J."/>
            <person name="Richardson P."/>
        </authorList>
    </citation>
    <scope>NUCLEOTIDE SEQUENCE [LARGE SCALE GENOMIC DNA]</scope>
    <source>
        <strain evidence="1 2">37</strain>
    </source>
</reference>
<dbReference type="OrthoDB" id="1435962at2"/>
<dbReference type="Proteomes" id="UP000000639">
    <property type="component" value="Chromosome"/>
</dbReference>
<dbReference type="KEGG" id="pin:Ping_0977"/>
<dbReference type="HOGENOM" id="CLU_1685134_0_0_6"/>
<name>A1STK2_PSYIN</name>
<evidence type="ECO:0000313" key="1">
    <source>
        <dbReference type="EMBL" id="ABM02817.1"/>
    </source>
</evidence>